<protein>
    <submittedName>
        <fullName evidence="7">T/G mismatch-specific endonuclease</fullName>
    </submittedName>
</protein>
<comment type="similarity">
    <text evidence="6">Belongs to the Vsr family.</text>
</comment>
<proteinExistence type="inferred from homology"/>
<evidence type="ECO:0000313" key="7">
    <source>
        <dbReference type="EMBL" id="KMQ76393.1"/>
    </source>
</evidence>
<dbReference type="SUPFAM" id="SSF52980">
    <property type="entry name" value="Restriction endonuclease-like"/>
    <property type="match status" value="1"/>
</dbReference>
<evidence type="ECO:0000256" key="3">
    <source>
        <dbReference type="ARBA" id="ARBA00022763"/>
    </source>
</evidence>
<dbReference type="GO" id="GO:0006298">
    <property type="term" value="P:mismatch repair"/>
    <property type="evidence" value="ECO:0007669"/>
    <property type="project" value="InterPro"/>
</dbReference>
<dbReference type="CDD" id="cd00221">
    <property type="entry name" value="Vsr"/>
    <property type="match status" value="1"/>
</dbReference>
<keyword evidence="8" id="KW-1185">Reference proteome</keyword>
<name>A0A0J7JD07_9GAMM</name>
<keyword evidence="3" id="KW-0227">DNA damage</keyword>
<dbReference type="Pfam" id="PF03852">
    <property type="entry name" value="Vsr"/>
    <property type="match status" value="1"/>
</dbReference>
<sequence length="150" mass="17466">MMSGIRGRNTKPEMLIRSALHGRGFRFRLPPQKKKNQLPGNPDIKLPKHNAVIFINGCFWHGHNCHLFKWPSTREDFWRQKIEGNIARDRQAIQTLSEQGWRILIIWECSIRGRTRFDFNELIAIVTEWLISDDSLLSIEGEGENGDNSL</sequence>
<organism evidence="7 8">
    <name type="scientific">Marinobacter subterrani</name>
    <dbReference type="NCBI Taxonomy" id="1658765"/>
    <lineage>
        <taxon>Bacteria</taxon>
        <taxon>Pseudomonadati</taxon>
        <taxon>Pseudomonadota</taxon>
        <taxon>Gammaproteobacteria</taxon>
        <taxon>Pseudomonadales</taxon>
        <taxon>Marinobacteraceae</taxon>
        <taxon>Marinobacter</taxon>
    </lineage>
</organism>
<evidence type="ECO:0000256" key="6">
    <source>
        <dbReference type="ARBA" id="ARBA00029466"/>
    </source>
</evidence>
<dbReference type="EMBL" id="LFBU01000001">
    <property type="protein sequence ID" value="KMQ76393.1"/>
    <property type="molecule type" value="Genomic_DNA"/>
</dbReference>
<dbReference type="InterPro" id="IPR011335">
    <property type="entry name" value="Restrct_endonuc-II-like"/>
</dbReference>
<keyword evidence="5" id="KW-0234">DNA repair</keyword>
<evidence type="ECO:0000313" key="8">
    <source>
        <dbReference type="Proteomes" id="UP000036102"/>
    </source>
</evidence>
<reference evidence="7 8" key="1">
    <citation type="submission" date="2015-06" db="EMBL/GenBank/DDBJ databases">
        <title>Marinobacter subterrani, a genetically tractable neutrophilic iron-oxidizing strain isolated from the Soudan Iron Mine.</title>
        <authorList>
            <person name="Bonis B.M."/>
            <person name="Gralnick J.A."/>
        </authorList>
    </citation>
    <scope>NUCLEOTIDE SEQUENCE [LARGE SCALE GENOMIC DNA]</scope>
    <source>
        <strain evidence="7 8">JG233</strain>
    </source>
</reference>
<evidence type="ECO:0000256" key="4">
    <source>
        <dbReference type="ARBA" id="ARBA00022801"/>
    </source>
</evidence>
<dbReference type="AlphaFoldDB" id="A0A0J7JD07"/>
<dbReference type="NCBIfam" id="TIGR00632">
    <property type="entry name" value="vsr"/>
    <property type="match status" value="1"/>
</dbReference>
<accession>A0A0J7JD07</accession>
<evidence type="ECO:0000256" key="5">
    <source>
        <dbReference type="ARBA" id="ARBA00023204"/>
    </source>
</evidence>
<dbReference type="GO" id="GO:0016787">
    <property type="term" value="F:hydrolase activity"/>
    <property type="evidence" value="ECO:0007669"/>
    <property type="project" value="UniProtKB-KW"/>
</dbReference>
<dbReference type="PATRIC" id="fig|1658765.3.peg.2626"/>
<dbReference type="GO" id="GO:0004519">
    <property type="term" value="F:endonuclease activity"/>
    <property type="evidence" value="ECO:0007669"/>
    <property type="project" value="UniProtKB-KW"/>
</dbReference>
<gene>
    <name evidence="7" type="ORF">Msub_12606</name>
</gene>
<keyword evidence="2 7" id="KW-0255">Endonuclease</keyword>
<comment type="caution">
    <text evidence="7">The sequence shown here is derived from an EMBL/GenBank/DDBJ whole genome shotgun (WGS) entry which is preliminary data.</text>
</comment>
<dbReference type="Proteomes" id="UP000036102">
    <property type="component" value="Unassembled WGS sequence"/>
</dbReference>
<keyword evidence="1" id="KW-0540">Nuclease</keyword>
<dbReference type="Gene3D" id="3.40.960.10">
    <property type="entry name" value="VSR Endonuclease"/>
    <property type="match status" value="1"/>
</dbReference>
<evidence type="ECO:0000256" key="2">
    <source>
        <dbReference type="ARBA" id="ARBA00022759"/>
    </source>
</evidence>
<evidence type="ECO:0000256" key="1">
    <source>
        <dbReference type="ARBA" id="ARBA00022722"/>
    </source>
</evidence>
<keyword evidence="4" id="KW-0378">Hydrolase</keyword>
<dbReference type="STRING" id="1658765.Msub_12606"/>
<dbReference type="InterPro" id="IPR004603">
    <property type="entry name" value="DNA_mismatch_endonuc_vsr"/>
</dbReference>